<dbReference type="OrthoDB" id="441660at2759"/>
<organism evidence="3">
    <name type="scientific">Rhodotorula toruloides</name>
    <name type="common">Yeast</name>
    <name type="synonym">Rhodosporidium toruloides</name>
    <dbReference type="NCBI Taxonomy" id="5286"/>
    <lineage>
        <taxon>Eukaryota</taxon>
        <taxon>Fungi</taxon>
        <taxon>Dikarya</taxon>
        <taxon>Basidiomycota</taxon>
        <taxon>Pucciniomycotina</taxon>
        <taxon>Microbotryomycetes</taxon>
        <taxon>Sporidiobolales</taxon>
        <taxon>Sporidiobolaceae</taxon>
        <taxon>Rhodotorula</taxon>
    </lineage>
</organism>
<accession>A0A061BA32</accession>
<feature type="transmembrane region" description="Helical" evidence="1">
    <location>
        <begin position="464"/>
        <end position="485"/>
    </location>
</feature>
<feature type="transmembrane region" description="Helical" evidence="1">
    <location>
        <begin position="398"/>
        <end position="415"/>
    </location>
</feature>
<dbReference type="PANTHER" id="PTHR31331">
    <property type="entry name" value="LCCL DOMAIN PROTEIN (AFU_ORTHOLOGUE AFUA_5G08630)"/>
    <property type="match status" value="1"/>
</dbReference>
<dbReference type="AlphaFoldDB" id="A0A061BA32"/>
<dbReference type="Gene3D" id="2.170.130.20">
    <property type="entry name" value="LCCL-like domain"/>
    <property type="match status" value="1"/>
</dbReference>
<feature type="transmembrane region" description="Helical" evidence="1">
    <location>
        <begin position="556"/>
        <end position="586"/>
    </location>
</feature>
<evidence type="ECO:0000313" key="3">
    <source>
        <dbReference type="EMBL" id="CDR44741.1"/>
    </source>
</evidence>
<keyword evidence="1" id="KW-0472">Membrane</keyword>
<dbReference type="PROSITE" id="PS50820">
    <property type="entry name" value="LCCL"/>
    <property type="match status" value="1"/>
</dbReference>
<feature type="transmembrane region" description="Helical" evidence="1">
    <location>
        <begin position="527"/>
        <end position="550"/>
    </location>
</feature>
<reference evidence="3" key="1">
    <citation type="journal article" date="2014" name="Genome Announc.">
        <title>Draft genome sequence of Rhodosporidium toruloides CECT1137, an oleaginous yeast of biotechnological interest.</title>
        <authorList>
            <person name="Morin N."/>
            <person name="Calcas X."/>
            <person name="Devillers H."/>
            <person name="Durrens P."/>
            <person name="Sherman D.J."/>
            <person name="Nicaud J.-M."/>
            <person name="Neuveglise C."/>
        </authorList>
    </citation>
    <scope>NUCLEOTIDE SEQUENCE</scope>
    <source>
        <strain evidence="3">CECT1137</strain>
    </source>
</reference>
<dbReference type="EMBL" id="LK052944">
    <property type="protein sequence ID" value="CDR44741.1"/>
    <property type="molecule type" value="Genomic_DNA"/>
</dbReference>
<protein>
    <submittedName>
        <fullName evidence="3">RHTO0S09e08196g1_1</fullName>
    </submittedName>
</protein>
<dbReference type="InterPro" id="IPR004043">
    <property type="entry name" value="LCCL"/>
</dbReference>
<keyword evidence="1" id="KW-1133">Transmembrane helix</keyword>
<feature type="transmembrane region" description="Helical" evidence="1">
    <location>
        <begin position="497"/>
        <end position="515"/>
    </location>
</feature>
<dbReference type="SUPFAM" id="SSF69848">
    <property type="entry name" value="LCCL domain"/>
    <property type="match status" value="1"/>
</dbReference>
<dbReference type="PANTHER" id="PTHR31331:SF1">
    <property type="entry name" value="CYSTEINE RICH SECRETORY PROTEIN LCCL DOMAIN CONTAINING 2"/>
    <property type="match status" value="1"/>
</dbReference>
<sequence length="714" mass="78082">MPVQGSETPGDHPNPWQATRSSHQLDHIVELPELHSHGSAAVDGQNGSITGAQLVDEPIAKKDDDALAEEGGVYAEVRSRSRSASTVSWFGSVGSRLLGRKSKSLESSLGGSSGEATPRLPEGVRLAAVSPFDDKLNSLLVRIQAKRPRLGRALVWVRGPSPPHIETILPPFPLPYFGPRLARFERWCTARLMPLQRRRHLTTPLFLLAWILAFAFLVRASFFTSSTNFGAPTWVDATSSFWSANDGCGINGTTCQPFTNDSFIFRCPSQVLSTQLLNNRAVGDDLVIYQPLVVGGMDSQSTYRADSWICAAAIHHGLFDERRGGCGEVQMVGEFTGYVGGKRNGVDSIAFESTFPSSYRFVGGVSQNGCRDLRDDIVGFDVAMTFILSFFIRPGPQAFFWILLCIGAWHVILVSDPSAMPPNLETAFKNFLPVLFVGESFWRHAWRWVAPAFENSGFVLERTVWYLAGFWVGLLINVSLNWIPIDRLTPHDINQQPGGLVAVIVLVIFILLVVVNQLRVIRRTGWFFFYLRWYIVGGVVVGILSALPGLEFRLHHYIAAIVLMPGSAFVTRPSAIFQGFLLGMFLDGAMRWGMDSILQTPASLVGDGTTGSPLPDFLTNATNFAAAVSNGYIQWSSIPEDVAGKGYDGFALLVDDVLRQTGAATNYSLAALDANVVHYFRLAYQQGGTSGDFTKAATAFLSNSTWIDPASGPS</sequence>
<dbReference type="InterPro" id="IPR051957">
    <property type="entry name" value="CRISP-LCCL_domain"/>
</dbReference>
<feature type="domain" description="LCCL" evidence="2">
    <location>
        <begin position="293"/>
        <end position="350"/>
    </location>
</feature>
<gene>
    <name evidence="3" type="ORF">RHTO0S_09e08196g</name>
</gene>
<keyword evidence="1" id="KW-0812">Transmembrane</keyword>
<proteinExistence type="predicted"/>
<evidence type="ECO:0000256" key="1">
    <source>
        <dbReference type="SAM" id="Phobius"/>
    </source>
</evidence>
<dbReference type="InterPro" id="IPR036609">
    <property type="entry name" value="LCCL_sf"/>
</dbReference>
<evidence type="ECO:0000259" key="2">
    <source>
        <dbReference type="PROSITE" id="PS50820"/>
    </source>
</evidence>
<name>A0A061BA32_RHOTO</name>
<feature type="transmembrane region" description="Helical" evidence="1">
    <location>
        <begin position="201"/>
        <end position="222"/>
    </location>
</feature>
<dbReference type="Pfam" id="PF03815">
    <property type="entry name" value="LCCL"/>
    <property type="match status" value="1"/>
</dbReference>